<sequence length="479" mass="55142">MEPKTEVIVESDSDSDILRELKKDVEAAEPHHVREQTKLYEPSVRRGDWSRKMDSGKCISLMEGLAKPGHSKSVTQTAEGLEKQFQSRYVLGRVAGEAQRGYSDGNKQLGCDSFQPILHGSEAMKQIMKDFELQGNKYSYYKQPLLDGRYQYCNTSNETDRLYNTSRFGESIQPHQIGSRTSVIHGIQVHEQSLCICRNALWLESFTTAVLQDDETNKQRIAVNGYFSDNRIYEKTRVEDSYEEMQNITTTRFRVFRLLIKTKHISREYPLDQQKIVEIKAQKKDRDDKQQNNRQNEGNCFNSRRTEFLKNTIDRCFSPHVLAEQNENKSSEKTQVQGCMEARYTDPEVPNMVARVDKNEQPKKLPTENSVSGRIDNTSWREDWIMDLEVLQLAGSSGSVDGHESASGVLSIRKCNDDQYRQYGDRMVYQKMAGEEIDAADNQKDKDVHIGERCTSDDLTYPRDKQQDCRFSQLDINGG</sequence>
<proteinExistence type="predicted"/>
<evidence type="ECO:0000313" key="2">
    <source>
        <dbReference type="EMBL" id="KAA6368825.1"/>
    </source>
</evidence>
<reference evidence="2 3" key="1">
    <citation type="submission" date="2019-03" db="EMBL/GenBank/DDBJ databases">
        <title>Single cell metagenomics reveals metabolic interactions within the superorganism composed of flagellate Streblomastix strix and complex community of Bacteroidetes bacteria on its surface.</title>
        <authorList>
            <person name="Treitli S.C."/>
            <person name="Kolisko M."/>
            <person name="Husnik F."/>
            <person name="Keeling P."/>
            <person name="Hampl V."/>
        </authorList>
    </citation>
    <scope>NUCLEOTIDE SEQUENCE [LARGE SCALE GENOMIC DNA]</scope>
    <source>
        <strain evidence="2">ST1C</strain>
    </source>
</reference>
<feature type="compositionally biased region" description="Basic and acidic residues" evidence="1">
    <location>
        <begin position="282"/>
        <end position="291"/>
    </location>
</feature>
<organism evidence="2 3">
    <name type="scientific">Streblomastix strix</name>
    <dbReference type="NCBI Taxonomy" id="222440"/>
    <lineage>
        <taxon>Eukaryota</taxon>
        <taxon>Metamonada</taxon>
        <taxon>Preaxostyla</taxon>
        <taxon>Oxymonadida</taxon>
        <taxon>Streblomastigidae</taxon>
        <taxon>Streblomastix</taxon>
    </lineage>
</organism>
<comment type="caution">
    <text evidence="2">The sequence shown here is derived from an EMBL/GenBank/DDBJ whole genome shotgun (WGS) entry which is preliminary data.</text>
</comment>
<accession>A0A5J4UH11</accession>
<gene>
    <name evidence="2" type="ORF">EZS28_035649</name>
</gene>
<feature type="region of interest" description="Disordered" evidence="1">
    <location>
        <begin position="282"/>
        <end position="302"/>
    </location>
</feature>
<evidence type="ECO:0000256" key="1">
    <source>
        <dbReference type="SAM" id="MobiDB-lite"/>
    </source>
</evidence>
<dbReference type="EMBL" id="SNRW01016957">
    <property type="protein sequence ID" value="KAA6368825.1"/>
    <property type="molecule type" value="Genomic_DNA"/>
</dbReference>
<evidence type="ECO:0000313" key="3">
    <source>
        <dbReference type="Proteomes" id="UP000324800"/>
    </source>
</evidence>
<dbReference type="AlphaFoldDB" id="A0A5J4UH11"/>
<protein>
    <submittedName>
        <fullName evidence="2">Uncharacterized protein</fullName>
    </submittedName>
</protein>
<dbReference type="Proteomes" id="UP000324800">
    <property type="component" value="Unassembled WGS sequence"/>
</dbReference>
<name>A0A5J4UH11_9EUKA</name>